<dbReference type="InterPro" id="IPR016288">
    <property type="entry name" value="Beta_cellobiohydrolase"/>
</dbReference>
<dbReference type="Pfam" id="PF01341">
    <property type="entry name" value="Glyco_hydro_6"/>
    <property type="match status" value="1"/>
</dbReference>
<evidence type="ECO:0000313" key="14">
    <source>
        <dbReference type="Proteomes" id="UP000580910"/>
    </source>
</evidence>
<dbReference type="GO" id="GO:0004553">
    <property type="term" value="F:hydrolase activity, hydrolyzing O-glycosyl compounds"/>
    <property type="evidence" value="ECO:0007669"/>
    <property type="project" value="InterPro"/>
</dbReference>
<feature type="binding site" evidence="9">
    <location>
        <position position="245"/>
    </location>
    <ligand>
        <name>substrate</name>
    </ligand>
</feature>
<feature type="binding site" evidence="9">
    <location>
        <position position="283"/>
    </location>
    <ligand>
        <name>substrate</name>
    </ligand>
</feature>
<evidence type="ECO:0000256" key="10">
    <source>
        <dbReference type="PROSITE-ProRule" id="PRU10057"/>
    </source>
</evidence>
<comment type="caution">
    <text evidence="13">The sequence shown here is derived from an EMBL/GenBank/DDBJ whole genome shotgun (WGS) entry which is preliminary data.</text>
</comment>
<keyword evidence="3 11" id="KW-0136">Cellulose degradation</keyword>
<keyword evidence="5 11" id="KW-0119">Carbohydrate metabolism</keyword>
<protein>
    <recommendedName>
        <fullName evidence="11">Glucanase</fullName>
        <ecNumber evidence="11">3.2.1.-</ecNumber>
    </recommendedName>
</protein>
<evidence type="ECO:0000256" key="12">
    <source>
        <dbReference type="SAM" id="Phobius"/>
    </source>
</evidence>
<dbReference type="GO" id="GO:0030245">
    <property type="term" value="P:cellulose catabolic process"/>
    <property type="evidence" value="ECO:0007669"/>
    <property type="project" value="UniProtKB-KW"/>
</dbReference>
<dbReference type="Gene3D" id="3.20.20.40">
    <property type="entry name" value="1, 4-beta cellobiohydrolase"/>
    <property type="match status" value="1"/>
</dbReference>
<evidence type="ECO:0000256" key="4">
    <source>
        <dbReference type="ARBA" id="ARBA00023157"/>
    </source>
</evidence>
<keyword evidence="12" id="KW-0812">Transmembrane</keyword>
<dbReference type="PRINTS" id="PR00733">
    <property type="entry name" value="GLHYDRLASE6"/>
</dbReference>
<keyword evidence="6 11" id="KW-0326">Glycosidase</keyword>
<evidence type="ECO:0000256" key="1">
    <source>
        <dbReference type="ARBA" id="ARBA00022729"/>
    </source>
</evidence>
<feature type="binding site" evidence="9">
    <location>
        <position position="98"/>
    </location>
    <ligand>
        <name>substrate</name>
    </ligand>
</feature>
<dbReference type="SUPFAM" id="SSF51989">
    <property type="entry name" value="Glycosyl hydrolases family 6, cellulases"/>
    <property type="match status" value="1"/>
</dbReference>
<evidence type="ECO:0000256" key="5">
    <source>
        <dbReference type="ARBA" id="ARBA00023277"/>
    </source>
</evidence>
<feature type="binding site" evidence="9">
    <location>
        <position position="311"/>
    </location>
    <ligand>
        <name>substrate</name>
    </ligand>
</feature>
<keyword evidence="14" id="KW-1185">Reference proteome</keyword>
<evidence type="ECO:0000313" key="13">
    <source>
        <dbReference type="EMBL" id="MBA8802309.1"/>
    </source>
</evidence>
<dbReference type="EMBL" id="JACGXA010000001">
    <property type="protein sequence ID" value="MBA8802309.1"/>
    <property type="molecule type" value="Genomic_DNA"/>
</dbReference>
<sequence>MTDRVTDAATPRRRLAVALAGVLVLALVAGFGAFLFARSHHLGPWRLGAQEVNPFGQRPQYVDPQSRAAQAAAQATADGDTASAAVFERLAAIPAGIWLTPEQYPPGRVGAYVTEVVTAADAARNVPVLVVYGIPDRDCSGQYSSGGLSEEQYGPWVQEIATAAAAADRVAVVLEPDALAASIECHDEDQRVRLMKDAVGRLRTAGVTTYVDAGHSDWVPAAAVARLLERSGVGSVRGFATNVANYQTDDDERAYATRIAKLLGGAHYVIDSGRNGNGSTKNWCNPARRAVGTDPGFVDDGTGLDAFLWVKPPGESDGDCGGGPPAGEFWPQRALEMARLSGW</sequence>
<dbReference type="PIRSF" id="PIRSF001100">
    <property type="entry name" value="Beta_cellobiohydrolase"/>
    <property type="match status" value="1"/>
</dbReference>
<evidence type="ECO:0000256" key="6">
    <source>
        <dbReference type="ARBA" id="ARBA00023295"/>
    </source>
</evidence>
<comment type="similarity">
    <text evidence="11">Belongs to the glycosyl hydrolase family 6.</text>
</comment>
<keyword evidence="12" id="KW-0472">Membrane</keyword>
<dbReference type="PANTHER" id="PTHR34876:SF4">
    <property type="entry name" value="1,4-BETA-D-GLUCAN CELLOBIOHYDROLASE C-RELATED"/>
    <property type="match status" value="1"/>
</dbReference>
<feature type="binding site" evidence="9">
    <location>
        <position position="218"/>
    </location>
    <ligand>
        <name>substrate</name>
    </ligand>
</feature>
<dbReference type="InterPro" id="IPR001524">
    <property type="entry name" value="Glyco_hydro_6_CS"/>
</dbReference>
<feature type="transmembrane region" description="Helical" evidence="12">
    <location>
        <begin position="15"/>
        <end position="37"/>
    </location>
</feature>
<evidence type="ECO:0000256" key="7">
    <source>
        <dbReference type="ARBA" id="ARBA00023326"/>
    </source>
</evidence>
<gene>
    <name evidence="13" type="ORF">FB382_000600</name>
</gene>
<dbReference type="AlphaFoldDB" id="A0A7W3IXD5"/>
<evidence type="ECO:0000256" key="3">
    <source>
        <dbReference type="ARBA" id="ARBA00023001"/>
    </source>
</evidence>
<dbReference type="InterPro" id="IPR036434">
    <property type="entry name" value="Beta_cellobiohydrolase_sf"/>
</dbReference>
<evidence type="ECO:0000256" key="11">
    <source>
        <dbReference type="RuleBase" id="RU361186"/>
    </source>
</evidence>
<dbReference type="Proteomes" id="UP000580910">
    <property type="component" value="Unassembled WGS sequence"/>
</dbReference>
<evidence type="ECO:0000256" key="9">
    <source>
        <dbReference type="PIRSR" id="PIRSR001100-2"/>
    </source>
</evidence>
<feature type="binding site" evidence="9">
    <location>
        <position position="315"/>
    </location>
    <ligand>
        <name>substrate</name>
    </ligand>
</feature>
<accession>A0A7W3IXD5</accession>
<feature type="active site" description="Proton donor" evidence="8 10">
    <location>
        <position position="177"/>
    </location>
</feature>
<feature type="binding site" evidence="9">
    <location>
        <position position="215"/>
    </location>
    <ligand>
        <name>substrate</name>
    </ligand>
</feature>
<dbReference type="EC" id="3.2.1.-" evidence="11"/>
<keyword evidence="4" id="KW-1015">Disulfide bond</keyword>
<evidence type="ECO:0000256" key="8">
    <source>
        <dbReference type="PIRSR" id="PIRSR001100-1"/>
    </source>
</evidence>
<keyword evidence="7 11" id="KW-0624">Polysaccharide degradation</keyword>
<evidence type="ECO:0000256" key="2">
    <source>
        <dbReference type="ARBA" id="ARBA00022801"/>
    </source>
</evidence>
<name>A0A7W3IXD5_9ACTN</name>
<organism evidence="13 14">
    <name type="scientific">Nocardioides ginsengisegetis</name>
    <dbReference type="NCBI Taxonomy" id="661491"/>
    <lineage>
        <taxon>Bacteria</taxon>
        <taxon>Bacillati</taxon>
        <taxon>Actinomycetota</taxon>
        <taxon>Actinomycetes</taxon>
        <taxon>Propionibacteriales</taxon>
        <taxon>Nocardioidaceae</taxon>
        <taxon>Nocardioides</taxon>
    </lineage>
</organism>
<dbReference type="PANTHER" id="PTHR34876">
    <property type="match status" value="1"/>
</dbReference>
<reference evidence="13 14" key="1">
    <citation type="submission" date="2020-07" db="EMBL/GenBank/DDBJ databases">
        <title>Sequencing the genomes of 1000 actinobacteria strains.</title>
        <authorList>
            <person name="Klenk H.-P."/>
        </authorList>
    </citation>
    <scope>NUCLEOTIDE SEQUENCE [LARGE SCALE GENOMIC DNA]</scope>
    <source>
        <strain evidence="13 14">DSM 21349</strain>
    </source>
</reference>
<proteinExistence type="inferred from homology"/>
<feature type="active site" description="Proton acceptor" evidence="8">
    <location>
        <position position="317"/>
    </location>
</feature>
<keyword evidence="12" id="KW-1133">Transmembrane helix</keyword>
<keyword evidence="1" id="KW-0732">Signal</keyword>
<dbReference type="RefSeq" id="WP_182536688.1">
    <property type="nucleotide sequence ID" value="NZ_JACGXA010000001.1"/>
</dbReference>
<keyword evidence="2 11" id="KW-0378">Hydrolase</keyword>
<dbReference type="PROSITE" id="PS00656">
    <property type="entry name" value="GLYCOSYL_HYDROL_F6_2"/>
    <property type="match status" value="1"/>
</dbReference>